<evidence type="ECO:0000256" key="1">
    <source>
        <dbReference type="ARBA" id="ARBA00008999"/>
    </source>
</evidence>
<dbReference type="InterPro" id="IPR032819">
    <property type="entry name" value="TruB_C"/>
</dbReference>
<keyword evidence="3" id="KW-0819">tRNA processing</keyword>
<evidence type="ECO:0000256" key="4">
    <source>
        <dbReference type="ARBA" id="ARBA00023235"/>
    </source>
</evidence>
<dbReference type="GO" id="GO:0003723">
    <property type="term" value="F:RNA binding"/>
    <property type="evidence" value="ECO:0007669"/>
    <property type="project" value="InterPro"/>
</dbReference>
<gene>
    <name evidence="7" type="ORF">CLODIP_2_CD13701</name>
</gene>
<dbReference type="GO" id="GO:1990481">
    <property type="term" value="P:mRNA pseudouridine synthesis"/>
    <property type="evidence" value="ECO:0007669"/>
    <property type="project" value="TreeGrafter"/>
</dbReference>
<evidence type="ECO:0000256" key="2">
    <source>
        <dbReference type="ARBA" id="ARBA00012787"/>
    </source>
</evidence>
<dbReference type="NCBIfam" id="TIGR00431">
    <property type="entry name" value="TruB"/>
    <property type="match status" value="1"/>
</dbReference>
<dbReference type="SUPFAM" id="SSF55120">
    <property type="entry name" value="Pseudouridine synthase"/>
    <property type="match status" value="1"/>
</dbReference>
<dbReference type="InterPro" id="IPR020103">
    <property type="entry name" value="PsdUridine_synth_cat_dom_sf"/>
</dbReference>
<reference evidence="7 8" key="1">
    <citation type="submission" date="2020-04" db="EMBL/GenBank/DDBJ databases">
        <authorList>
            <person name="Alioto T."/>
            <person name="Alioto T."/>
            <person name="Gomez Garrido J."/>
        </authorList>
    </citation>
    <scope>NUCLEOTIDE SEQUENCE [LARGE SCALE GENOMIC DNA]</scope>
</reference>
<keyword evidence="8" id="KW-1185">Reference proteome</keyword>
<evidence type="ECO:0000313" key="8">
    <source>
        <dbReference type="Proteomes" id="UP000494165"/>
    </source>
</evidence>
<comment type="similarity">
    <text evidence="1">Belongs to the pseudouridine synthase TruB family.</text>
</comment>
<dbReference type="InterPro" id="IPR014780">
    <property type="entry name" value="tRNA_psdUridine_synth_TruB"/>
</dbReference>
<proteinExistence type="inferred from homology"/>
<accession>A0A8S1D6C1</accession>
<dbReference type="OrthoDB" id="8248391at2759"/>
<dbReference type="Gene3D" id="3.30.2350.10">
    <property type="entry name" value="Pseudouridine synthase"/>
    <property type="match status" value="1"/>
</dbReference>
<dbReference type="Proteomes" id="UP000494165">
    <property type="component" value="Unassembled WGS sequence"/>
</dbReference>
<keyword evidence="4" id="KW-0413">Isomerase</keyword>
<evidence type="ECO:0000256" key="3">
    <source>
        <dbReference type="ARBA" id="ARBA00022694"/>
    </source>
</evidence>
<name>A0A8S1D6C1_9INSE</name>
<dbReference type="Pfam" id="PF01509">
    <property type="entry name" value="TruB_N"/>
    <property type="match status" value="1"/>
</dbReference>
<evidence type="ECO:0000313" key="7">
    <source>
        <dbReference type="EMBL" id="CAB3377047.1"/>
    </source>
</evidence>
<dbReference type="PANTHER" id="PTHR13767:SF2">
    <property type="entry name" value="PSEUDOURIDYLATE SYNTHASE TRUB1"/>
    <property type="match status" value="1"/>
</dbReference>
<dbReference type="PANTHER" id="PTHR13767">
    <property type="entry name" value="TRNA-PSEUDOURIDINE SYNTHASE"/>
    <property type="match status" value="1"/>
</dbReference>
<dbReference type="EMBL" id="CADEPI010000138">
    <property type="protein sequence ID" value="CAB3377047.1"/>
    <property type="molecule type" value="Genomic_DNA"/>
</dbReference>
<comment type="caution">
    <text evidence="7">The sequence shown here is derived from an EMBL/GenBank/DDBJ whole genome shotgun (WGS) entry which is preliminary data.</text>
</comment>
<organism evidence="7 8">
    <name type="scientific">Cloeon dipterum</name>
    <dbReference type="NCBI Taxonomy" id="197152"/>
    <lineage>
        <taxon>Eukaryota</taxon>
        <taxon>Metazoa</taxon>
        <taxon>Ecdysozoa</taxon>
        <taxon>Arthropoda</taxon>
        <taxon>Hexapoda</taxon>
        <taxon>Insecta</taxon>
        <taxon>Pterygota</taxon>
        <taxon>Palaeoptera</taxon>
        <taxon>Ephemeroptera</taxon>
        <taxon>Pisciforma</taxon>
        <taxon>Baetidae</taxon>
        <taxon>Cloeon</taxon>
    </lineage>
</organism>
<dbReference type="EC" id="5.4.99.25" evidence="2"/>
<evidence type="ECO:0000259" key="6">
    <source>
        <dbReference type="Pfam" id="PF16198"/>
    </source>
</evidence>
<dbReference type="AlphaFoldDB" id="A0A8S1D6C1"/>
<sequence length="268" mass="29926">MEKVSKISFNSARRLLTKGIFAVDKPKNVYSMQVIDKLKENLQEDLFRHNEAESDFLKIGHGGILDFSATGVLVIGVGAGCRSLPLYLKGDKKYVAIGKLGEETDTLNDTGKITGTAPYDHISKEMIDTALKSKFVGSIWQMPPKYSALKRKGRRVSDLVLEGQEVEMQPRKVDCHSATCFLFNPPHFHLEITCGGGFYVRSLVHDVGKVLGSCAHVTELRRTQQGIFTESDALKEADWNASNILSAIKSSKAFLKKKSDKWYRIRND</sequence>
<dbReference type="GO" id="GO:0160148">
    <property type="term" value="F:tRNA pseudouridine(55) synthase activity"/>
    <property type="evidence" value="ECO:0007669"/>
    <property type="project" value="UniProtKB-EC"/>
</dbReference>
<protein>
    <recommendedName>
        <fullName evidence="2">tRNA pseudouridine(55) synthase</fullName>
        <ecNumber evidence="2">5.4.99.25</ecNumber>
    </recommendedName>
</protein>
<feature type="domain" description="tRNA pseudouridylate synthase B C-terminal" evidence="6">
    <location>
        <begin position="201"/>
        <end position="236"/>
    </location>
</feature>
<dbReference type="GO" id="GO:0005634">
    <property type="term" value="C:nucleus"/>
    <property type="evidence" value="ECO:0007669"/>
    <property type="project" value="TreeGrafter"/>
</dbReference>
<dbReference type="HAMAP" id="MF_01080">
    <property type="entry name" value="TruB_bact"/>
    <property type="match status" value="1"/>
</dbReference>
<feature type="domain" description="Pseudouridine synthase II N-terminal" evidence="5">
    <location>
        <begin position="57"/>
        <end position="200"/>
    </location>
</feature>
<dbReference type="GO" id="GO:0006400">
    <property type="term" value="P:tRNA modification"/>
    <property type="evidence" value="ECO:0007669"/>
    <property type="project" value="TreeGrafter"/>
</dbReference>
<dbReference type="Pfam" id="PF16198">
    <property type="entry name" value="TruB_C_2"/>
    <property type="match status" value="1"/>
</dbReference>
<evidence type="ECO:0000259" key="5">
    <source>
        <dbReference type="Pfam" id="PF01509"/>
    </source>
</evidence>
<dbReference type="InterPro" id="IPR002501">
    <property type="entry name" value="PsdUridine_synth_N"/>
</dbReference>